<dbReference type="GO" id="GO:0030313">
    <property type="term" value="C:cell envelope"/>
    <property type="evidence" value="ECO:0007669"/>
    <property type="project" value="UniProtKB-SubCell"/>
</dbReference>
<evidence type="ECO:0000259" key="6">
    <source>
        <dbReference type="Pfam" id="PF13407"/>
    </source>
</evidence>
<evidence type="ECO:0000256" key="2">
    <source>
        <dbReference type="ARBA" id="ARBA00007639"/>
    </source>
</evidence>
<gene>
    <name evidence="7" type="ORF">GCU60_05550</name>
</gene>
<proteinExistence type="inferred from homology"/>
<feature type="chain" id="PRO_5027045387" evidence="5">
    <location>
        <begin position="26"/>
        <end position="353"/>
    </location>
</feature>
<dbReference type="RefSeq" id="WP_163203035.1">
    <property type="nucleotide sequence ID" value="NZ_JAAGWG010000007.1"/>
</dbReference>
<dbReference type="SUPFAM" id="SSF53822">
    <property type="entry name" value="Periplasmic binding protein-like I"/>
    <property type="match status" value="1"/>
</dbReference>
<evidence type="ECO:0000256" key="1">
    <source>
        <dbReference type="ARBA" id="ARBA00004196"/>
    </source>
</evidence>
<dbReference type="CDD" id="cd01536">
    <property type="entry name" value="PBP1_ABC_sugar_binding-like"/>
    <property type="match status" value="1"/>
</dbReference>
<dbReference type="PROSITE" id="PS51257">
    <property type="entry name" value="PROKAR_LIPOPROTEIN"/>
    <property type="match status" value="1"/>
</dbReference>
<dbReference type="Proteomes" id="UP000479241">
    <property type="component" value="Unassembled WGS sequence"/>
</dbReference>
<name>A0A6L9W0J2_9ACTN</name>
<evidence type="ECO:0000256" key="4">
    <source>
        <dbReference type="SAM" id="MobiDB-lite"/>
    </source>
</evidence>
<evidence type="ECO:0000313" key="8">
    <source>
        <dbReference type="Proteomes" id="UP000479241"/>
    </source>
</evidence>
<evidence type="ECO:0000256" key="5">
    <source>
        <dbReference type="SAM" id="SignalP"/>
    </source>
</evidence>
<evidence type="ECO:0000256" key="3">
    <source>
        <dbReference type="ARBA" id="ARBA00022729"/>
    </source>
</evidence>
<comment type="subcellular location">
    <subcellularLocation>
        <location evidence="1">Cell envelope</location>
    </subcellularLocation>
</comment>
<dbReference type="InterPro" id="IPR025997">
    <property type="entry name" value="SBP_2_dom"/>
</dbReference>
<organism evidence="7 8">
    <name type="scientific">Blastococcus saxobsidens</name>
    <dbReference type="NCBI Taxonomy" id="138336"/>
    <lineage>
        <taxon>Bacteria</taxon>
        <taxon>Bacillati</taxon>
        <taxon>Actinomycetota</taxon>
        <taxon>Actinomycetes</taxon>
        <taxon>Geodermatophilales</taxon>
        <taxon>Geodermatophilaceae</taxon>
        <taxon>Blastococcus</taxon>
    </lineage>
</organism>
<comment type="caution">
    <text evidence="7">The sequence shown here is derived from an EMBL/GenBank/DDBJ whole genome shotgun (WGS) entry which is preliminary data.</text>
</comment>
<dbReference type="Pfam" id="PF13407">
    <property type="entry name" value="Peripla_BP_4"/>
    <property type="match status" value="1"/>
</dbReference>
<feature type="region of interest" description="Disordered" evidence="4">
    <location>
        <begin position="26"/>
        <end position="51"/>
    </location>
</feature>
<dbReference type="InterPro" id="IPR028082">
    <property type="entry name" value="Peripla_BP_I"/>
</dbReference>
<feature type="signal peptide" evidence="5">
    <location>
        <begin position="1"/>
        <end position="25"/>
    </location>
</feature>
<reference evidence="7 8" key="1">
    <citation type="submission" date="2019-12" db="EMBL/GenBank/DDBJ databases">
        <title>the WGS of Blastococcus saxobsidens 67B17.</title>
        <authorList>
            <person name="Jiang Z."/>
        </authorList>
    </citation>
    <scope>NUCLEOTIDE SEQUENCE [LARGE SCALE GENOMIC DNA]</scope>
    <source>
        <strain evidence="7 8">67B17</strain>
    </source>
</reference>
<dbReference type="PANTHER" id="PTHR46847:SF2">
    <property type="entry name" value="ABC TRANSPORTER SUGAR-BINDING PROTEIN"/>
    <property type="match status" value="1"/>
</dbReference>
<accession>A0A6L9W0J2</accession>
<protein>
    <submittedName>
        <fullName evidence="7">Sugar ABC transporter substrate-binding protein</fullName>
    </submittedName>
</protein>
<dbReference type="GO" id="GO:0030246">
    <property type="term" value="F:carbohydrate binding"/>
    <property type="evidence" value="ECO:0007669"/>
    <property type="project" value="UniProtKB-ARBA"/>
</dbReference>
<evidence type="ECO:0000313" key="7">
    <source>
        <dbReference type="EMBL" id="NEK85229.1"/>
    </source>
</evidence>
<feature type="compositionally biased region" description="Low complexity" evidence="4">
    <location>
        <begin position="26"/>
        <end position="42"/>
    </location>
</feature>
<sequence>MKVNLRTFGTAVVAACLLTACTSGAESDQSSSGGGSAAPQGQGAAGSGDCSEDVEDVTVGLVAVNLNSPSIARIADNFERAAEERGWTVEVFDGQGDQNATNNAAENLLQRGVDLLVNNSSPNDQMGPVIQAAEAAGVPFVSIYGGAAPGVDAEIGTNETVNGSLITQEMVNRLEDGSRVLKLNWTVLQALRDRDAGFHAVMDEAKNVEIAREIEVKVPGQVDDAYAQITNFLQADKDIDAIWLGWDELAPPAVRAVQEAGLEDEIIIVGFDGNPFAWDLIRSGSPYIMEPANPFEPMGEQAVTTANCLLQGGELESNVIYMKPCLITRETVPAEGEFPNWDDCAYFPGQIGS</sequence>
<feature type="domain" description="Periplasmic binding protein" evidence="6">
    <location>
        <begin position="60"/>
        <end position="313"/>
    </location>
</feature>
<comment type="similarity">
    <text evidence="2">Belongs to the bacterial solute-binding protein 2 family.</text>
</comment>
<keyword evidence="3 5" id="KW-0732">Signal</keyword>
<dbReference type="AlphaFoldDB" id="A0A6L9W0J2"/>
<dbReference type="PANTHER" id="PTHR46847">
    <property type="entry name" value="D-ALLOSE-BINDING PERIPLASMIC PROTEIN-RELATED"/>
    <property type="match status" value="1"/>
</dbReference>
<dbReference type="EMBL" id="JAAGWG010000007">
    <property type="protein sequence ID" value="NEK85229.1"/>
    <property type="molecule type" value="Genomic_DNA"/>
</dbReference>
<dbReference type="Gene3D" id="3.40.50.2300">
    <property type="match status" value="2"/>
</dbReference>